<evidence type="ECO:0000256" key="7">
    <source>
        <dbReference type="ARBA" id="ARBA00022848"/>
    </source>
</evidence>
<sequence>MSKTFSWIDVQAHNTRKSCWLVIDKDVYDCTKFLEEHPGGEEVILENAGFDATDAFEEIGHSDDARDLLKNMKIGSLVDSAKPPRKGTNVAETTKVNGGVRPASGSGPNWIALAAIPVIAVAAYFFLNQ</sequence>
<dbReference type="PROSITE" id="PS00191">
    <property type="entry name" value="CYTOCHROME_B5_1"/>
    <property type="match status" value="1"/>
</dbReference>
<dbReference type="Proteomes" id="UP001211907">
    <property type="component" value="Unassembled WGS sequence"/>
</dbReference>
<dbReference type="FunFam" id="3.10.120.10:FF:000002">
    <property type="entry name" value="Cytochrome b5 type B"/>
    <property type="match status" value="1"/>
</dbReference>
<keyword evidence="6" id="KW-0256">Endoplasmic reticulum</keyword>
<keyword evidence="3 13" id="KW-0349">Heme</keyword>
<gene>
    <name evidence="15" type="ORF">HK100_003677</name>
</gene>
<dbReference type="EMBL" id="JADGJH010001935">
    <property type="protein sequence ID" value="KAJ3106792.1"/>
    <property type="molecule type" value="Genomic_DNA"/>
</dbReference>
<evidence type="ECO:0000256" key="5">
    <source>
        <dbReference type="ARBA" id="ARBA00022723"/>
    </source>
</evidence>
<feature type="transmembrane region" description="Helical" evidence="13">
    <location>
        <begin position="110"/>
        <end position="127"/>
    </location>
</feature>
<dbReference type="InterPro" id="IPR050668">
    <property type="entry name" value="Cytochrome_b5"/>
</dbReference>
<keyword evidence="13" id="KW-1133">Transmembrane helix</keyword>
<evidence type="ECO:0000313" key="16">
    <source>
        <dbReference type="Proteomes" id="UP001211907"/>
    </source>
</evidence>
<dbReference type="PROSITE" id="PS50255">
    <property type="entry name" value="CYTOCHROME_B5_2"/>
    <property type="match status" value="1"/>
</dbReference>
<dbReference type="SMART" id="SM01117">
    <property type="entry name" value="Cyt-b5"/>
    <property type="match status" value="1"/>
</dbReference>
<evidence type="ECO:0000256" key="6">
    <source>
        <dbReference type="ARBA" id="ARBA00022824"/>
    </source>
</evidence>
<dbReference type="InterPro" id="IPR001199">
    <property type="entry name" value="Cyt_B5-like_heme/steroid-bd"/>
</dbReference>
<name>A0AAD5STT8_9FUNG</name>
<keyword evidence="7" id="KW-0492">Microsome</keyword>
<dbReference type="GO" id="GO:0005789">
    <property type="term" value="C:endoplasmic reticulum membrane"/>
    <property type="evidence" value="ECO:0007669"/>
    <property type="project" value="UniProtKB-SubCell"/>
</dbReference>
<comment type="similarity">
    <text evidence="12 13">Belongs to the cytochrome b5 family.</text>
</comment>
<evidence type="ECO:0000256" key="4">
    <source>
        <dbReference type="ARBA" id="ARBA00022692"/>
    </source>
</evidence>
<keyword evidence="5 13" id="KW-0479">Metal-binding</keyword>
<keyword evidence="10 13" id="KW-0472">Membrane</keyword>
<keyword evidence="8" id="KW-0249">Electron transport</keyword>
<dbReference type="PRINTS" id="PR00363">
    <property type="entry name" value="CYTOCHROMEB5"/>
</dbReference>
<dbReference type="Pfam" id="PF00173">
    <property type="entry name" value="Cyt-b5"/>
    <property type="match status" value="1"/>
</dbReference>
<keyword evidence="16" id="KW-1185">Reference proteome</keyword>
<evidence type="ECO:0000256" key="3">
    <source>
        <dbReference type="ARBA" id="ARBA00022617"/>
    </source>
</evidence>
<keyword evidence="2" id="KW-0813">Transport</keyword>
<evidence type="ECO:0000256" key="9">
    <source>
        <dbReference type="ARBA" id="ARBA00023004"/>
    </source>
</evidence>
<evidence type="ECO:0000256" key="8">
    <source>
        <dbReference type="ARBA" id="ARBA00022982"/>
    </source>
</evidence>
<dbReference type="AlphaFoldDB" id="A0AAD5STT8"/>
<dbReference type="GO" id="GO:0046872">
    <property type="term" value="F:metal ion binding"/>
    <property type="evidence" value="ECO:0007669"/>
    <property type="project" value="UniProtKB-UniRule"/>
</dbReference>
<feature type="domain" description="Cytochrome b5 heme-binding" evidence="14">
    <location>
        <begin position="2"/>
        <end position="78"/>
    </location>
</feature>
<organism evidence="15 16">
    <name type="scientific">Physocladia obscura</name>
    <dbReference type="NCBI Taxonomy" id="109957"/>
    <lineage>
        <taxon>Eukaryota</taxon>
        <taxon>Fungi</taxon>
        <taxon>Fungi incertae sedis</taxon>
        <taxon>Chytridiomycota</taxon>
        <taxon>Chytridiomycota incertae sedis</taxon>
        <taxon>Chytridiomycetes</taxon>
        <taxon>Chytridiales</taxon>
        <taxon>Chytriomycetaceae</taxon>
        <taxon>Physocladia</taxon>
    </lineage>
</organism>
<evidence type="ECO:0000256" key="10">
    <source>
        <dbReference type="ARBA" id="ARBA00023136"/>
    </source>
</evidence>
<proteinExistence type="inferred from homology"/>
<evidence type="ECO:0000256" key="1">
    <source>
        <dbReference type="ARBA" id="ARBA00004131"/>
    </source>
</evidence>
<evidence type="ECO:0000256" key="11">
    <source>
        <dbReference type="ARBA" id="ARBA00037877"/>
    </source>
</evidence>
<protein>
    <recommendedName>
        <fullName evidence="14">Cytochrome b5 heme-binding domain-containing protein</fullName>
    </recommendedName>
</protein>
<dbReference type="GO" id="GO:0020037">
    <property type="term" value="F:heme binding"/>
    <property type="evidence" value="ECO:0007669"/>
    <property type="project" value="UniProtKB-UniRule"/>
</dbReference>
<evidence type="ECO:0000256" key="2">
    <source>
        <dbReference type="ARBA" id="ARBA00022448"/>
    </source>
</evidence>
<dbReference type="PANTHER" id="PTHR19359:SF150">
    <property type="entry name" value="CYTOCHROME B5"/>
    <property type="match status" value="1"/>
</dbReference>
<reference evidence="15" key="1">
    <citation type="submission" date="2020-05" db="EMBL/GenBank/DDBJ databases">
        <title>Phylogenomic resolution of chytrid fungi.</title>
        <authorList>
            <person name="Stajich J.E."/>
            <person name="Amses K."/>
            <person name="Simmons R."/>
            <person name="Seto K."/>
            <person name="Myers J."/>
            <person name="Bonds A."/>
            <person name="Quandt C.A."/>
            <person name="Barry K."/>
            <person name="Liu P."/>
            <person name="Grigoriev I."/>
            <person name="Longcore J.E."/>
            <person name="James T.Y."/>
        </authorList>
    </citation>
    <scope>NUCLEOTIDE SEQUENCE</scope>
    <source>
        <strain evidence="15">JEL0513</strain>
    </source>
</reference>
<evidence type="ECO:0000259" key="14">
    <source>
        <dbReference type="PROSITE" id="PS50255"/>
    </source>
</evidence>
<keyword evidence="9 13" id="KW-0408">Iron</keyword>
<dbReference type="Gene3D" id="3.10.120.10">
    <property type="entry name" value="Cytochrome b5-like heme/steroid binding domain"/>
    <property type="match status" value="1"/>
</dbReference>
<dbReference type="InterPro" id="IPR036400">
    <property type="entry name" value="Cyt_B5-like_heme/steroid_sf"/>
</dbReference>
<dbReference type="SUPFAM" id="SSF55856">
    <property type="entry name" value="Cytochrome b5-like heme/steroid binding domain"/>
    <property type="match status" value="1"/>
</dbReference>
<comment type="subcellular location">
    <subcellularLocation>
        <location evidence="1">Endoplasmic reticulum membrane</location>
        <topology evidence="1">Single-pass membrane protein</topology>
        <orientation evidence="1">Cytoplasmic side</orientation>
    </subcellularLocation>
    <subcellularLocation>
        <location evidence="11">Microsome membrane</location>
        <topology evidence="11">Single-pass membrane protein</topology>
        <orientation evidence="11">Cytoplasmic side</orientation>
    </subcellularLocation>
</comment>
<comment type="caution">
    <text evidence="15">The sequence shown here is derived from an EMBL/GenBank/DDBJ whole genome shotgun (WGS) entry which is preliminary data.</text>
</comment>
<evidence type="ECO:0000256" key="12">
    <source>
        <dbReference type="ARBA" id="ARBA00038168"/>
    </source>
</evidence>
<dbReference type="PANTHER" id="PTHR19359">
    <property type="entry name" value="CYTOCHROME B5"/>
    <property type="match status" value="1"/>
</dbReference>
<evidence type="ECO:0000256" key="13">
    <source>
        <dbReference type="RuleBase" id="RU362121"/>
    </source>
</evidence>
<accession>A0AAD5STT8</accession>
<keyword evidence="4 13" id="KW-0812">Transmembrane</keyword>
<evidence type="ECO:0000313" key="15">
    <source>
        <dbReference type="EMBL" id="KAJ3106792.1"/>
    </source>
</evidence>
<dbReference type="InterPro" id="IPR018506">
    <property type="entry name" value="Cyt_B5_heme-BS"/>
</dbReference>